<keyword evidence="3" id="KW-1185">Reference proteome</keyword>
<dbReference type="Proteomes" id="UP000000305">
    <property type="component" value="Unassembled WGS sequence"/>
</dbReference>
<accession>E9HMZ7</accession>
<name>E9HMZ7_DAPPU</name>
<dbReference type="HOGENOM" id="CLU_614314_0_0_1"/>
<dbReference type="KEGG" id="dpx:DAPPUDRAFT_331634"/>
<dbReference type="AlphaFoldDB" id="E9HMZ7"/>
<dbReference type="InParanoid" id="E9HMZ7"/>
<organism evidence="2 3">
    <name type="scientific">Daphnia pulex</name>
    <name type="common">Water flea</name>
    <dbReference type="NCBI Taxonomy" id="6669"/>
    <lineage>
        <taxon>Eukaryota</taxon>
        <taxon>Metazoa</taxon>
        <taxon>Ecdysozoa</taxon>
        <taxon>Arthropoda</taxon>
        <taxon>Crustacea</taxon>
        <taxon>Branchiopoda</taxon>
        <taxon>Diplostraca</taxon>
        <taxon>Cladocera</taxon>
        <taxon>Anomopoda</taxon>
        <taxon>Daphniidae</taxon>
        <taxon>Daphnia</taxon>
    </lineage>
</organism>
<protein>
    <submittedName>
        <fullName evidence="2">Uncharacterized protein</fullName>
    </submittedName>
</protein>
<feature type="region of interest" description="Disordered" evidence="1">
    <location>
        <begin position="172"/>
        <end position="203"/>
    </location>
</feature>
<sequence length="446" mass="51194">MEESTSTDNDSFQSQLQPSYNSKNVTKIVNEWNTTTSSSEEESPSKTTTGKSVSKSFKRLKKKFQDNKTPVTQTTPDEKSILNINMSELQISDSKTPSIQTNKDVTHQIQQTSSEIYSNKVNIDNSFFSDSSDEMSQPALQPTDVEQQIRKEKQHVNTEKSLQRERIGRIQHKEITAQNNISNTSERRERDRSQRTNQRKIPEHKNYIQNPRIYSSKQDQCFQYEELLQLDKAGMPEPLSNDELTEITNSIFDRFHEEIVSCAVCNQFKKVTKCKLFPFKKVPQKMFGILKPPNGTNNSAKPLHPELLKQYDISQLLPESSEFRHQFQNVLLAPNGVLLHTSTCNNEEQCRCTPHLYICDQSRNSCLPKLKAGKLPKFAIANGNWVGQLPLTKELVLQFMLGDLAVFILSRDSKSYKLSITGLDDKHSFHFHQTISLNECLLLYLH</sequence>
<proteinExistence type="predicted"/>
<evidence type="ECO:0000313" key="3">
    <source>
        <dbReference type="Proteomes" id="UP000000305"/>
    </source>
</evidence>
<feature type="compositionally biased region" description="Low complexity" evidence="1">
    <location>
        <begin position="45"/>
        <end position="55"/>
    </location>
</feature>
<feature type="region of interest" description="Disordered" evidence="1">
    <location>
        <begin position="1"/>
        <end position="76"/>
    </location>
</feature>
<feature type="compositionally biased region" description="Basic and acidic residues" evidence="1">
    <location>
        <begin position="185"/>
        <end position="203"/>
    </location>
</feature>
<feature type="compositionally biased region" description="Polar residues" evidence="1">
    <location>
        <begin position="1"/>
        <end position="33"/>
    </location>
</feature>
<evidence type="ECO:0000313" key="2">
    <source>
        <dbReference type="EMBL" id="EFX66905.1"/>
    </source>
</evidence>
<dbReference type="PhylomeDB" id="E9HMZ7"/>
<dbReference type="OrthoDB" id="3202965at2759"/>
<reference evidence="2 3" key="1">
    <citation type="journal article" date="2011" name="Science">
        <title>The ecoresponsive genome of Daphnia pulex.</title>
        <authorList>
            <person name="Colbourne J.K."/>
            <person name="Pfrender M.E."/>
            <person name="Gilbert D."/>
            <person name="Thomas W.K."/>
            <person name="Tucker A."/>
            <person name="Oakley T.H."/>
            <person name="Tokishita S."/>
            <person name="Aerts A."/>
            <person name="Arnold G.J."/>
            <person name="Basu M.K."/>
            <person name="Bauer D.J."/>
            <person name="Caceres C.E."/>
            <person name="Carmel L."/>
            <person name="Casola C."/>
            <person name="Choi J.H."/>
            <person name="Detter J.C."/>
            <person name="Dong Q."/>
            <person name="Dusheyko S."/>
            <person name="Eads B.D."/>
            <person name="Frohlich T."/>
            <person name="Geiler-Samerotte K.A."/>
            <person name="Gerlach D."/>
            <person name="Hatcher P."/>
            <person name="Jogdeo S."/>
            <person name="Krijgsveld J."/>
            <person name="Kriventseva E.V."/>
            <person name="Kultz D."/>
            <person name="Laforsch C."/>
            <person name="Lindquist E."/>
            <person name="Lopez J."/>
            <person name="Manak J.R."/>
            <person name="Muller J."/>
            <person name="Pangilinan J."/>
            <person name="Patwardhan R.P."/>
            <person name="Pitluck S."/>
            <person name="Pritham E.J."/>
            <person name="Rechtsteiner A."/>
            <person name="Rho M."/>
            <person name="Rogozin I.B."/>
            <person name="Sakarya O."/>
            <person name="Salamov A."/>
            <person name="Schaack S."/>
            <person name="Shapiro H."/>
            <person name="Shiga Y."/>
            <person name="Skalitzky C."/>
            <person name="Smith Z."/>
            <person name="Souvorov A."/>
            <person name="Sung W."/>
            <person name="Tang Z."/>
            <person name="Tsuchiya D."/>
            <person name="Tu H."/>
            <person name="Vos H."/>
            <person name="Wang M."/>
            <person name="Wolf Y.I."/>
            <person name="Yamagata H."/>
            <person name="Yamada T."/>
            <person name="Ye Y."/>
            <person name="Shaw J.R."/>
            <person name="Andrews J."/>
            <person name="Crease T.J."/>
            <person name="Tang H."/>
            <person name="Lucas S.M."/>
            <person name="Robertson H.M."/>
            <person name="Bork P."/>
            <person name="Koonin E.V."/>
            <person name="Zdobnov E.M."/>
            <person name="Grigoriev I.V."/>
            <person name="Lynch M."/>
            <person name="Boore J.L."/>
        </authorList>
    </citation>
    <scope>NUCLEOTIDE SEQUENCE [LARGE SCALE GENOMIC DNA]</scope>
</reference>
<evidence type="ECO:0000256" key="1">
    <source>
        <dbReference type="SAM" id="MobiDB-lite"/>
    </source>
</evidence>
<dbReference type="EMBL" id="GL732691">
    <property type="protein sequence ID" value="EFX66905.1"/>
    <property type="molecule type" value="Genomic_DNA"/>
</dbReference>
<gene>
    <name evidence="2" type="ORF">DAPPUDRAFT_331634</name>
</gene>